<evidence type="ECO:0000256" key="2">
    <source>
        <dbReference type="ARBA" id="ARBA00023085"/>
    </source>
</evidence>
<dbReference type="Pfam" id="PF00544">
    <property type="entry name" value="Pectate_lyase_4"/>
    <property type="match status" value="1"/>
</dbReference>
<dbReference type="SUPFAM" id="SSF49899">
    <property type="entry name" value="Concanavalin A-like lectins/glucanases"/>
    <property type="match status" value="1"/>
</dbReference>
<protein>
    <submittedName>
        <fullName evidence="7">Pectinesterase family protein</fullName>
    </submittedName>
</protein>
<gene>
    <name evidence="7" type="ORF">ABS311_14310</name>
</gene>
<keyword evidence="3 4" id="KW-0456">Lyase</keyword>
<reference evidence="7 8" key="1">
    <citation type="submission" date="2024-06" db="EMBL/GenBank/DDBJ databases">
        <authorList>
            <person name="Chen R.Y."/>
        </authorList>
    </citation>
    <scope>NUCLEOTIDE SEQUENCE [LARGE SCALE GENOMIC DNA]</scope>
    <source>
        <strain evidence="7 8">D2</strain>
    </source>
</reference>
<feature type="region of interest" description="Disordered" evidence="5">
    <location>
        <begin position="1852"/>
        <end position="1881"/>
    </location>
</feature>
<dbReference type="PANTHER" id="PTHR31683:SF18">
    <property type="entry name" value="PECTATE LYASE 21-RELATED"/>
    <property type="match status" value="1"/>
</dbReference>
<dbReference type="Proteomes" id="UP001467690">
    <property type="component" value="Unassembled WGS sequence"/>
</dbReference>
<keyword evidence="4" id="KW-0119">Carbohydrate metabolism</keyword>
<comment type="subcellular location">
    <subcellularLocation>
        <location evidence="4">Secreted</location>
    </subcellularLocation>
</comment>
<dbReference type="InterPro" id="IPR045032">
    <property type="entry name" value="PEL"/>
</dbReference>
<dbReference type="InterPro" id="IPR002022">
    <property type="entry name" value="Pec_lyase"/>
</dbReference>
<dbReference type="SMART" id="SM00656">
    <property type="entry name" value="Amb_all"/>
    <property type="match status" value="1"/>
</dbReference>
<dbReference type="InterPro" id="IPR011050">
    <property type="entry name" value="Pectin_lyase_fold/virulence"/>
</dbReference>
<evidence type="ECO:0000256" key="1">
    <source>
        <dbReference type="ARBA" id="ARBA00022801"/>
    </source>
</evidence>
<accession>A0ABV1RJC9</accession>
<dbReference type="Gene3D" id="2.60.40.1080">
    <property type="match status" value="1"/>
</dbReference>
<feature type="compositionally biased region" description="Gly residues" evidence="5">
    <location>
        <begin position="1856"/>
        <end position="1879"/>
    </location>
</feature>
<dbReference type="EMBL" id="JBELOE010000239">
    <property type="protein sequence ID" value="MER2493053.1"/>
    <property type="molecule type" value="Genomic_DNA"/>
</dbReference>
<dbReference type="RefSeq" id="WP_143872225.1">
    <property type="nucleotide sequence ID" value="NZ_CP041660.1"/>
</dbReference>
<dbReference type="InterPro" id="IPR013320">
    <property type="entry name" value="ConA-like_dom_sf"/>
</dbReference>
<evidence type="ECO:0000256" key="5">
    <source>
        <dbReference type="SAM" id="MobiDB-lite"/>
    </source>
</evidence>
<evidence type="ECO:0000256" key="4">
    <source>
        <dbReference type="RuleBase" id="RU361173"/>
    </source>
</evidence>
<evidence type="ECO:0000259" key="6">
    <source>
        <dbReference type="SMART" id="SM00656"/>
    </source>
</evidence>
<name>A0ABV1RJC9_9ALTE</name>
<sequence length="2220" mass="237532">MKYKISLLSSVISASLLSGCGFEVEKNVIEPLPPALQGQFVDSPVSGLEFERKNIDDEIVASGTTDLNGHFEYLRGDRIVFKIGENFKLPEISPKNFVTPLSFFKTDNPVAPQVANLARLLQSLDTDGDPENGIEITPNAASVANMPLNDGETVEAFFNRSPEDFAAAIEPWLTQAIPDRTMVSYDDAVAHFVKTLEEDFGDVASGAFDLSVFDGEIYNPFIDNTAQVVEQKITFTPDPVSEDGVEGKKGSYIISVAGSDVQTGTYEFVFGRRVLAMHYMDGEHSKTQYLVSLGYNTQTQVYSVCAADDSMGVASIVANCDIENERNINKIAFSAQQNTVEIEALNQAAQELSIELKEDFDTDIDSFFSSTYKRLDKSLSSGPLYAIASGSPEIIDGQFKFDGDRITIGDTSGAATNALSSGTGIYNLSEGFSISFDVISASDAGNFYIYADNNTASQSNSLHGDISKMVQIDLATGETTEGGLVTLGASLPTFKVGERVTYSYQGDAFAKTKNSFIQLRAAGDSIVVIDNLQIDTIAASVGAPEEPTEPEGPKESEVSVDLPFVFDFTSVSGDLFSSETLALDGTVDASGSAQPMFYKTGGTIDVSDTGVKLSGARFTIGNSETLYSTSSSDNTKVGVFDLSKPYNIVLDVVQTQEPTAGKKFQVYIDNNTSGSANSMHGGSSRIYNVAASSVPLGELVIPGEIGTNKSFVQLRTEGDSVVEIKNLRIEYLNPFEAPVFSCSDAGSEIYYCDDFADGNLDDWNLDTGSDDGAFDVLELENGNKVMRFTAEKVGGVLATLKDSVMANIPSADYFVEMKIRPRQNSTTSKKHLYILGRYQDEDNWYGAGLNMQNASTSTQAEVATKLGGSLNRPVQTKKPFLLGEKGATEDGVWYTVRYEVLGSDITLYVDGEKIGTHTDSSLTAKGLVGLYTDNRSFEIDDLKIGDASVKPVLLTTDLAETNWTGSALGDALVFKVTAQQKDGVTTDSFTAESSDVSVAKVERNGDTVTVTPLKEGTATLYLTAGSDASVIREIYLDIGPAFSESGTDYGDLAAKLSPMPGAQAQYIDSSFTIKFDSEPVLGTSGVVRIFDTATSEMVDEISVSSDTTSLGKTVASITGKTRDLNYRPFTINGNKLTIKPADGVLEYGKTYQLVVGNDVVVNTQLNARDFDGIGSGANWTFTTKASAPSGTEVIVDDDGFADFRTLQGALNYAMTDKNTAMTITIKDGIYQELLFLRNKNNLTIQGESRDNTIVQYNNFDGFNSGSSGRPVFLVESSDNLVLNNFTLKNTHTRTGSGDQAETLYFNSSHRLIANNMNFISEQDTLLMKGYNWFYDCLIAGNVDFIWGYSVATLFENSEIRTIGDSKSAPAASNGGYVLQARIQDASYPGFVFINNEFTSGPGPLGNGVNDNSTYIARSAGDGNLYDNIVLINNKLGPHIITDGWRTDPMPNPQTADATSGWREYGSMDLQGNPIDTSGRVNNAIAENDLTNAPYATRADVFASYDNGAGWDPQPIAPPVIADDVQEQGDGGFAGIEGEITGGVGGTIVSVNNGADLIQAISDAKNSGVPLTVYVHGKITSANSNDAKSIAIKDIKDVSIIGVGTTAELEGIGIQIERAENIIIRNLTIHDVPAANGDAIGIEGDENTPTKRIWIDHNELYGDLSVGKNDYDGLLDSKAGATHITVSYNYIHNHYKSMLNGSSDDDTGERFITYHHNHFANLESRVPLFRYGKGHLYNNYFNNISSTAINSRMGAELLIENNVFENVQNPIVSFYSRDIGYWNARNNQFTNVTWTTPDADEASYNLDGPTTSTYEVPYDYQDHLTDTADVKNYVLANAGVGIIDQSMDDIPAIDGGTNNGGNNGGSNGGSNDGNSGGSAGSAGALTEDFSAADRATFFSAAYKTLATDDTQALYIRTGGNVDPVNGELVIDGGRFTIGDTGTATTEAGVDPLGTLDLSLGATLSFKLIAALGEEKGFFVYLDNNTSGSGNSLHGGASKITIGTQSELAQKVGETILVDIPAGTKTSFLQLRTESNFAVTIDDLVIIPKRNDITEDFSAADQSTFFSADYRSLPDDSASPFYVRTGGGVEPINGTLAIGGSSGGRFTIGDIDAALDIDTADGVEPNGVLDLSNGATVSFKLLDAQGEEKGFFVYIDNNTSSSGKSLHGSASKISVGKLSELTSLIGQTITVDVPMGTAKSFIQLRTESNLTITIDDLVISPK</sequence>
<evidence type="ECO:0000313" key="8">
    <source>
        <dbReference type="Proteomes" id="UP001467690"/>
    </source>
</evidence>
<keyword evidence="4" id="KW-0964">Secreted</keyword>
<dbReference type="Gene3D" id="2.160.20.10">
    <property type="entry name" value="Single-stranded right-handed beta-helix, Pectin lyase-like"/>
    <property type="match status" value="2"/>
</dbReference>
<dbReference type="SUPFAM" id="SSF51126">
    <property type="entry name" value="Pectin lyase-like"/>
    <property type="match status" value="2"/>
</dbReference>
<evidence type="ECO:0000256" key="3">
    <source>
        <dbReference type="ARBA" id="ARBA00023239"/>
    </source>
</evidence>
<organism evidence="7 8">
    <name type="scientific">Catenovulum sediminis</name>
    <dbReference type="NCBI Taxonomy" id="1740262"/>
    <lineage>
        <taxon>Bacteria</taxon>
        <taxon>Pseudomonadati</taxon>
        <taxon>Pseudomonadota</taxon>
        <taxon>Gammaproteobacteria</taxon>
        <taxon>Alteromonadales</taxon>
        <taxon>Alteromonadaceae</taxon>
        <taxon>Catenovulum</taxon>
    </lineage>
</organism>
<keyword evidence="2" id="KW-0063">Aspartyl esterase</keyword>
<proteinExistence type="inferred from homology"/>
<dbReference type="InterPro" id="IPR000070">
    <property type="entry name" value="Pectinesterase_cat"/>
</dbReference>
<dbReference type="InterPro" id="IPR012334">
    <property type="entry name" value="Pectin_lyas_fold"/>
</dbReference>
<evidence type="ECO:0000313" key="7">
    <source>
        <dbReference type="EMBL" id="MER2493053.1"/>
    </source>
</evidence>
<dbReference type="Pfam" id="PF01095">
    <property type="entry name" value="Pectinesterase"/>
    <property type="match status" value="1"/>
</dbReference>
<keyword evidence="1" id="KW-0378">Hydrolase</keyword>
<keyword evidence="4" id="KW-0624">Polysaccharide degradation</keyword>
<comment type="similarity">
    <text evidence="4">Belongs to the polysaccharide lyase 1 family.</text>
</comment>
<dbReference type="Gene3D" id="2.60.120.560">
    <property type="entry name" value="Exo-inulinase, domain 1"/>
    <property type="match status" value="1"/>
</dbReference>
<dbReference type="PROSITE" id="PS51257">
    <property type="entry name" value="PROKAR_LIPOPROTEIN"/>
    <property type="match status" value="1"/>
</dbReference>
<keyword evidence="8" id="KW-1185">Reference proteome</keyword>
<comment type="caution">
    <text evidence="7">The sequence shown here is derived from an EMBL/GenBank/DDBJ whole genome shotgun (WGS) entry which is preliminary data.</text>
</comment>
<dbReference type="PANTHER" id="PTHR31683">
    <property type="entry name" value="PECTATE LYASE 18-RELATED"/>
    <property type="match status" value="1"/>
</dbReference>
<feature type="domain" description="Pectate lyase" evidence="6">
    <location>
        <begin position="1551"/>
        <end position="1769"/>
    </location>
</feature>